<keyword evidence="1" id="KW-0732">Signal</keyword>
<proteinExistence type="inferred from homology"/>
<dbReference type="Proteomes" id="UP000062645">
    <property type="component" value="Chromosome"/>
</dbReference>
<dbReference type="PATRIC" id="fig|224013.5.peg.6524"/>
<accession>A0A0M4SRR3</accession>
<evidence type="ECO:0000259" key="2">
    <source>
        <dbReference type="PROSITE" id="PS51272"/>
    </source>
</evidence>
<dbReference type="AlphaFoldDB" id="A0A0M4SRR3"/>
<dbReference type="InterPro" id="IPR001119">
    <property type="entry name" value="SLH_dom"/>
</dbReference>
<name>A0A0M4SRR3_9NOSO</name>
<gene>
    <name evidence="3" type="ORF">ACX27_27265</name>
</gene>
<dbReference type="NCBIfam" id="NF033921">
    <property type="entry name" value="por_somb"/>
    <property type="match status" value="1"/>
</dbReference>
<feature type="chain" id="PRO_5007228626" description="SLH domain-containing protein" evidence="1">
    <location>
        <begin position="22"/>
        <end position="539"/>
    </location>
</feature>
<dbReference type="InterPro" id="IPR051465">
    <property type="entry name" value="Cell_Envelope_Struct_Comp"/>
</dbReference>
<feature type="domain" description="SLH" evidence="2">
    <location>
        <begin position="44"/>
        <end position="108"/>
    </location>
</feature>
<dbReference type="GO" id="GO:0015288">
    <property type="term" value="F:porin activity"/>
    <property type="evidence" value="ECO:0007669"/>
    <property type="project" value="InterPro"/>
</dbReference>
<dbReference type="GO" id="GO:0008643">
    <property type="term" value="P:carbohydrate transport"/>
    <property type="evidence" value="ECO:0007669"/>
    <property type="project" value="InterPro"/>
</dbReference>
<comment type="similarity">
    <text evidence="1">Belongs to the OprB family.</text>
</comment>
<dbReference type="PANTHER" id="PTHR43308:SF1">
    <property type="entry name" value="OUTER MEMBRANE PROTEIN ALPHA"/>
    <property type="match status" value="1"/>
</dbReference>
<dbReference type="PROSITE" id="PS51272">
    <property type="entry name" value="SLH"/>
    <property type="match status" value="1"/>
</dbReference>
<dbReference type="EMBL" id="CP012036">
    <property type="protein sequence ID" value="ALF56572.1"/>
    <property type="molecule type" value="Genomic_DNA"/>
</dbReference>
<dbReference type="Pfam" id="PF00395">
    <property type="entry name" value="SLH"/>
    <property type="match status" value="1"/>
</dbReference>
<reference evidence="4" key="1">
    <citation type="submission" date="2015-07" db="EMBL/GenBank/DDBJ databases">
        <title>Genome Of Nitrogen-Fixing Cyanobacterium Nostoc piscinale CENA21 From Solimoes/Amazon River Floodplain Sediments And Comparative Genomics To Uncover Biosynthetic Natural Products Potential.</title>
        <authorList>
            <person name="Leao T.F."/>
            <person name="Leao P.N."/>
            <person name="Guimaraes P.I."/>
            <person name="de Melo A.G.C."/>
            <person name="Ramos R.T.J."/>
            <person name="Silva A."/>
            <person name="Fiore M.F."/>
            <person name="Schneider M.P.C."/>
        </authorList>
    </citation>
    <scope>NUCLEOTIDE SEQUENCE [LARGE SCALE GENOMIC DNA]</scope>
    <source>
        <strain evidence="4">CENA21</strain>
    </source>
</reference>
<dbReference type="OrthoDB" id="474791at2"/>
<protein>
    <recommendedName>
        <fullName evidence="2">SLH domain-containing protein</fullName>
    </recommendedName>
</protein>
<dbReference type="STRING" id="224013.ACX27_27265"/>
<dbReference type="KEGG" id="npz:ACX27_27265"/>
<dbReference type="PANTHER" id="PTHR43308">
    <property type="entry name" value="OUTER MEMBRANE PROTEIN ALPHA-RELATED"/>
    <property type="match status" value="1"/>
</dbReference>
<dbReference type="Pfam" id="PF04966">
    <property type="entry name" value="OprB"/>
    <property type="match status" value="1"/>
</dbReference>
<feature type="signal peptide" evidence="1">
    <location>
        <begin position="1"/>
        <end position="21"/>
    </location>
</feature>
<dbReference type="InterPro" id="IPR007049">
    <property type="entry name" value="Carb-sel_porin_OprB"/>
</dbReference>
<dbReference type="RefSeq" id="WP_062298604.1">
    <property type="nucleotide sequence ID" value="NZ_CP012036.1"/>
</dbReference>
<evidence type="ECO:0000256" key="1">
    <source>
        <dbReference type="RuleBase" id="RU363072"/>
    </source>
</evidence>
<sequence length="539" mass="57898">MLKHLLYSFSLLLLASPTALAEPIDNNLNTANINAHALQGQVTSVSQFSDIQPTDWAFIALQSLVERYGCIAGYPNSTYRGNRALTRYEFAAGLSACLDHINELIATSTSELVNKEDLAVLQKLQTDFATELATLQGRINNLEARTNTLEQQQFSTTTRLNAQIITAVSDTFGNKVGGTKDETNPFLATRGRLNLESSFTGKDLLRVRLEFGNFANNNGSSQVAAATGTGMTRLNFDFDSNNTLFVPHVRYYFPVSDSLSFVVGPTGIGYTDISTTVTPPTIADDGNGVPSLFGSYSPIFRRGGGGAAANWNITQDLVLSLGYLASSPNTPSAKNGLFDGGYNALAHLAYYGQQGAIGVAYSHGYSPGGVVDLTGGTGSVLATSPFGNSIATANSIVGMQGYYRFSPNFQVHAWGGYIWATAKNSGFSDISNGRGGTDSLFVNSGDNANAWFGAIGMSFPDVGGKGNLPGIIFGLPPRVAHSDVRQEGDNAYHIEAFYRWRLNNNISVTPGFWVILNPENNRNNDTQQYVGVVRTTFDF</sequence>
<dbReference type="GO" id="GO:0016020">
    <property type="term" value="C:membrane"/>
    <property type="evidence" value="ECO:0007669"/>
    <property type="project" value="InterPro"/>
</dbReference>
<reference evidence="3 4" key="2">
    <citation type="journal article" date="2016" name="Genome Announc.">
        <title>Draft Genome Sequence of the N2-Fixing Cyanobacterium Nostoc piscinale CENA21, Isolated from the Brazilian Amazon Floodplain.</title>
        <authorList>
            <person name="Leao T."/>
            <person name="Guimaraes P.I."/>
            <person name="de Melo A.G."/>
            <person name="Ramos R.T."/>
            <person name="Leao P.N."/>
            <person name="Silva A."/>
            <person name="Fiore M.F."/>
            <person name="Schneider M.P."/>
        </authorList>
    </citation>
    <scope>NUCLEOTIDE SEQUENCE [LARGE SCALE GENOMIC DNA]</scope>
    <source>
        <strain evidence="3 4">CENA21</strain>
    </source>
</reference>
<dbReference type="InterPro" id="IPR047684">
    <property type="entry name" value="Por_som-like"/>
</dbReference>
<keyword evidence="4" id="KW-1185">Reference proteome</keyword>
<organism evidence="3 4">
    <name type="scientific">Nostoc piscinale CENA21</name>
    <dbReference type="NCBI Taxonomy" id="224013"/>
    <lineage>
        <taxon>Bacteria</taxon>
        <taxon>Bacillati</taxon>
        <taxon>Cyanobacteriota</taxon>
        <taxon>Cyanophyceae</taxon>
        <taxon>Nostocales</taxon>
        <taxon>Nostocaceae</taxon>
        <taxon>Nostoc</taxon>
    </lineage>
</organism>
<evidence type="ECO:0000313" key="4">
    <source>
        <dbReference type="Proteomes" id="UP000062645"/>
    </source>
</evidence>
<evidence type="ECO:0000313" key="3">
    <source>
        <dbReference type="EMBL" id="ALF56572.1"/>
    </source>
</evidence>